<dbReference type="Pfam" id="PF07728">
    <property type="entry name" value="AAA_5"/>
    <property type="match status" value="1"/>
</dbReference>
<dbReference type="AlphaFoldDB" id="A0A1H6FBB2"/>
<dbReference type="GO" id="GO:0005524">
    <property type="term" value="F:ATP binding"/>
    <property type="evidence" value="ECO:0007669"/>
    <property type="project" value="InterPro"/>
</dbReference>
<organism evidence="2 3">
    <name type="scientific">Candidatus Venteria ishoeyi</name>
    <dbReference type="NCBI Taxonomy" id="1899563"/>
    <lineage>
        <taxon>Bacteria</taxon>
        <taxon>Pseudomonadati</taxon>
        <taxon>Pseudomonadota</taxon>
        <taxon>Gammaproteobacteria</taxon>
        <taxon>Thiotrichales</taxon>
        <taxon>Thiotrichaceae</taxon>
        <taxon>Venteria</taxon>
    </lineage>
</organism>
<dbReference type="GO" id="GO:0016887">
    <property type="term" value="F:ATP hydrolysis activity"/>
    <property type="evidence" value="ECO:0007669"/>
    <property type="project" value="InterPro"/>
</dbReference>
<dbReference type="Proteomes" id="UP000236724">
    <property type="component" value="Unassembled WGS sequence"/>
</dbReference>
<accession>A0A1H6FBB2</accession>
<dbReference type="OrthoDB" id="9783370at2"/>
<dbReference type="Gene3D" id="3.40.50.300">
    <property type="entry name" value="P-loop containing nucleotide triphosphate hydrolases"/>
    <property type="match status" value="1"/>
</dbReference>
<dbReference type="InterPro" id="IPR003593">
    <property type="entry name" value="AAA+_ATPase"/>
</dbReference>
<dbReference type="SUPFAM" id="SSF52540">
    <property type="entry name" value="P-loop containing nucleoside triphosphate hydrolases"/>
    <property type="match status" value="1"/>
</dbReference>
<evidence type="ECO:0000313" key="3">
    <source>
        <dbReference type="Proteomes" id="UP000236724"/>
    </source>
</evidence>
<sequence>MSDYQFLMLPTAIKQRVETGESGNEAPQTPTTNENLARRPLTQTLESFAQNANYFIPPPGLTQAINAAIATGLPLLLSGEPGSGKTQVAYYVAQQLQLGNVLHFQVKSDSAARDLFYNFDQLRYFQDSQFASAQGKAPPNKAVYLEPRPLWQAMGAKQVRIVLIDEIDKAPRDFANDLLYELDRMEFHIPELGKHFNATPQQRPLVFITTNSERRLPDPFLRRCIYHPLQLSEENFRQALQARRQAYTQLDDELIDNALSKVLRLRKQDLMKPPSLTECLVWFDLLNIAHGTYPLPLPERLADLPFLGALLKDQSDIEAM</sequence>
<dbReference type="EMBL" id="FMSV02000529">
    <property type="protein sequence ID" value="SEH07377.1"/>
    <property type="molecule type" value="Genomic_DNA"/>
</dbReference>
<protein>
    <submittedName>
        <fullName evidence="2">AAA domain (Dynein-related subfamily)</fullName>
    </submittedName>
</protein>
<dbReference type="InterPro" id="IPR027417">
    <property type="entry name" value="P-loop_NTPase"/>
</dbReference>
<dbReference type="CDD" id="cd00009">
    <property type="entry name" value="AAA"/>
    <property type="match status" value="1"/>
</dbReference>
<name>A0A1H6FBB2_9GAMM</name>
<dbReference type="RefSeq" id="WP_103921038.1">
    <property type="nucleotide sequence ID" value="NZ_FMSV02000529.1"/>
</dbReference>
<feature type="domain" description="AAA+ ATPase" evidence="1">
    <location>
        <begin position="71"/>
        <end position="231"/>
    </location>
</feature>
<evidence type="ECO:0000313" key="2">
    <source>
        <dbReference type="EMBL" id="SEH07377.1"/>
    </source>
</evidence>
<evidence type="ECO:0000259" key="1">
    <source>
        <dbReference type="SMART" id="SM00382"/>
    </source>
</evidence>
<reference evidence="2 3" key="1">
    <citation type="submission" date="2016-10" db="EMBL/GenBank/DDBJ databases">
        <authorList>
            <person name="de Groot N.N."/>
        </authorList>
    </citation>
    <scope>NUCLEOTIDE SEQUENCE [LARGE SCALE GENOMIC DNA]</scope>
    <source>
        <strain evidence="2">MBHS1</strain>
    </source>
</reference>
<dbReference type="SMART" id="SM00382">
    <property type="entry name" value="AAA"/>
    <property type="match status" value="1"/>
</dbReference>
<gene>
    <name evidence="2" type="ORF">MBHS_03252</name>
</gene>
<dbReference type="InterPro" id="IPR011704">
    <property type="entry name" value="ATPase_dyneun-rel_AAA"/>
</dbReference>
<keyword evidence="3" id="KW-1185">Reference proteome</keyword>
<proteinExistence type="predicted"/>